<evidence type="ECO:0000313" key="2">
    <source>
        <dbReference type="Proteomes" id="UP000269154"/>
    </source>
</evidence>
<dbReference type="EMBL" id="RCBY01000007">
    <property type="protein sequence ID" value="RQH55392.1"/>
    <property type="molecule type" value="Genomic_DNA"/>
</dbReference>
<protein>
    <recommendedName>
        <fullName evidence="3">Tetratricopeptide repeat protein</fullName>
    </recommendedName>
</protein>
<sequence length="67" mass="7277">MAKRLAAPGKVEQGKKLVIEGKINEAISLFKEAQEFLPEIDLDPDTETKETDPAVVAKRLAATGKVE</sequence>
<gene>
    <name evidence="1" type="ORF">D5R40_02285</name>
</gene>
<dbReference type="RefSeq" id="WP_124143618.1">
    <property type="nucleotide sequence ID" value="NZ_CAWOKI010000354.1"/>
</dbReference>
<keyword evidence="2" id="KW-1185">Reference proteome</keyword>
<accession>A0A3N6PJA4</accession>
<reference evidence="1 2" key="1">
    <citation type="journal article" date="2018" name="ACS Chem. Biol.">
        <title>Ketoreductase domain dysfunction expands chemodiversity: malyngamide biosynthesis in the cyanobacterium Okeania hirsuta.</title>
        <authorList>
            <person name="Moss N.A."/>
            <person name="Leao T."/>
            <person name="Rankin M."/>
            <person name="McCullough T.M."/>
            <person name="Qu P."/>
            <person name="Korobeynikov A."/>
            <person name="Smith J.L."/>
            <person name="Gerwick L."/>
            <person name="Gerwick W.H."/>
        </authorList>
    </citation>
    <scope>NUCLEOTIDE SEQUENCE [LARGE SCALE GENOMIC DNA]</scope>
    <source>
        <strain evidence="1 2">PAB10Feb10-1</strain>
    </source>
</reference>
<evidence type="ECO:0000313" key="1">
    <source>
        <dbReference type="EMBL" id="RQH55392.1"/>
    </source>
</evidence>
<proteinExistence type="predicted"/>
<organism evidence="1 2">
    <name type="scientific">Okeania hirsuta</name>
    <dbReference type="NCBI Taxonomy" id="1458930"/>
    <lineage>
        <taxon>Bacteria</taxon>
        <taxon>Bacillati</taxon>
        <taxon>Cyanobacteriota</taxon>
        <taxon>Cyanophyceae</taxon>
        <taxon>Oscillatoriophycideae</taxon>
        <taxon>Oscillatoriales</taxon>
        <taxon>Microcoleaceae</taxon>
        <taxon>Okeania</taxon>
    </lineage>
</organism>
<dbReference type="Proteomes" id="UP000269154">
    <property type="component" value="Unassembled WGS sequence"/>
</dbReference>
<name>A0A3N6PJA4_9CYAN</name>
<dbReference type="AlphaFoldDB" id="A0A3N6PJA4"/>
<evidence type="ECO:0008006" key="3">
    <source>
        <dbReference type="Google" id="ProtNLM"/>
    </source>
</evidence>
<comment type="caution">
    <text evidence="1">The sequence shown here is derived from an EMBL/GenBank/DDBJ whole genome shotgun (WGS) entry which is preliminary data.</text>
</comment>